<protein>
    <submittedName>
        <fullName evidence="2">Uncharacterized protein</fullName>
    </submittedName>
</protein>
<name>A0AAE1M0Z5_9HYPO</name>
<reference evidence="2" key="1">
    <citation type="submission" date="2023-11" db="EMBL/GenBank/DDBJ databases">
        <title>The genome sequences of three competitors of mushroom-forming fungi.</title>
        <authorList>
            <person name="Beijen E."/>
            <person name="Ohm R.A."/>
        </authorList>
    </citation>
    <scope>NUCLEOTIDE SEQUENCE</scope>
    <source>
        <strain evidence="2">CBS 100526</strain>
    </source>
</reference>
<evidence type="ECO:0000313" key="3">
    <source>
        <dbReference type="Proteomes" id="UP001273209"/>
    </source>
</evidence>
<feature type="region of interest" description="Disordered" evidence="1">
    <location>
        <begin position="343"/>
        <end position="362"/>
    </location>
</feature>
<keyword evidence="3" id="KW-1185">Reference proteome</keyword>
<evidence type="ECO:0000313" key="2">
    <source>
        <dbReference type="EMBL" id="KAK4075015.1"/>
    </source>
</evidence>
<proteinExistence type="predicted"/>
<accession>A0AAE1M0Z5</accession>
<organism evidence="2 3">
    <name type="scientific">Trichoderma aggressivum f. europaeum</name>
    <dbReference type="NCBI Taxonomy" id="173218"/>
    <lineage>
        <taxon>Eukaryota</taxon>
        <taxon>Fungi</taxon>
        <taxon>Dikarya</taxon>
        <taxon>Ascomycota</taxon>
        <taxon>Pezizomycotina</taxon>
        <taxon>Sordariomycetes</taxon>
        <taxon>Hypocreomycetidae</taxon>
        <taxon>Hypocreales</taxon>
        <taxon>Hypocreaceae</taxon>
        <taxon>Trichoderma</taxon>
    </lineage>
</organism>
<sequence length="493" mass="54723">MCIAIIRGELILSPETQLTSTSTRSVHLCIAAARDAMQLVNVSLPDLHLVGDEQQMNLSLRGTLQLRFPDGVDVPTTSSDLLKLVTEKHLWIARTGSCYLRLDVSIQGEPVSERNHVAKLVKWREAFTAEFESVSCHIDLSPNKDGVSLKKRPLKRKRAKQASECIEIQQPDDVFADDEHLADLTPDDQRAIDAFIQSLNMMPVRQRQMTSEIFEFSESLGQLFEVALEMIVLGSRKQYRGIATVHRTHAECLIRLAPAVFNRPYLKTISDRVSLLPIIATSLARMKNAESPSLRQKAASFAARVTDVGCDYNDRVIRGIEKSTWDVLLSTVKIPTLSRKGSHGVQRLTSNTEPGSGSGFCEHSTPLQAVEKEEKEDIGVITTWSSTHGQTENHEIKQSLLPPHNPIFLECRQVGLPEVQASSASLSPGSPICYTQAEPSYISNSSGMDSKALMGEGIYEHPFTVDAVVWNHDLWPMDQNVGGFNANVKRVEM</sequence>
<evidence type="ECO:0000256" key="1">
    <source>
        <dbReference type="SAM" id="MobiDB-lite"/>
    </source>
</evidence>
<dbReference type="EMBL" id="JAWRVG010000015">
    <property type="protein sequence ID" value="KAK4075015.1"/>
    <property type="molecule type" value="Genomic_DNA"/>
</dbReference>
<gene>
    <name evidence="2" type="ORF">Triagg1_4679</name>
</gene>
<dbReference type="AlphaFoldDB" id="A0AAE1M0Z5"/>
<comment type="caution">
    <text evidence="2">The sequence shown here is derived from an EMBL/GenBank/DDBJ whole genome shotgun (WGS) entry which is preliminary data.</text>
</comment>
<dbReference type="GeneID" id="87919013"/>
<dbReference type="RefSeq" id="XP_062756259.1">
    <property type="nucleotide sequence ID" value="XM_062899109.1"/>
</dbReference>
<dbReference type="Proteomes" id="UP001273209">
    <property type="component" value="Unassembled WGS sequence"/>
</dbReference>